<dbReference type="Gene3D" id="3.30.450.20">
    <property type="entry name" value="PAS domain"/>
    <property type="match status" value="2"/>
</dbReference>
<dbReference type="GO" id="GO:0006355">
    <property type="term" value="P:regulation of DNA-templated transcription"/>
    <property type="evidence" value="ECO:0007669"/>
    <property type="project" value="InterPro"/>
</dbReference>
<dbReference type="SUPFAM" id="SSF81606">
    <property type="entry name" value="PP2C-like"/>
    <property type="match status" value="1"/>
</dbReference>
<dbReference type="InterPro" id="IPR052016">
    <property type="entry name" value="Bact_Sigma-Reg"/>
</dbReference>
<evidence type="ECO:0000313" key="3">
    <source>
        <dbReference type="EMBL" id="TQL79137.1"/>
    </source>
</evidence>
<name>A0A543B2S3_9ACTN</name>
<proteinExistence type="predicted"/>
<dbReference type="EMBL" id="VFOW01000001">
    <property type="protein sequence ID" value="TQL79137.1"/>
    <property type="molecule type" value="Genomic_DNA"/>
</dbReference>
<organism evidence="3 4">
    <name type="scientific">Stackebrandtia endophytica</name>
    <dbReference type="NCBI Taxonomy" id="1496996"/>
    <lineage>
        <taxon>Bacteria</taxon>
        <taxon>Bacillati</taxon>
        <taxon>Actinomycetota</taxon>
        <taxon>Actinomycetes</taxon>
        <taxon>Glycomycetales</taxon>
        <taxon>Glycomycetaceae</taxon>
        <taxon>Stackebrandtia</taxon>
    </lineage>
</organism>
<evidence type="ECO:0000259" key="2">
    <source>
        <dbReference type="PROSITE" id="PS50112"/>
    </source>
</evidence>
<dbReference type="InterPro" id="IPR035965">
    <property type="entry name" value="PAS-like_dom_sf"/>
</dbReference>
<evidence type="ECO:0000256" key="1">
    <source>
        <dbReference type="ARBA" id="ARBA00022801"/>
    </source>
</evidence>
<accession>A0A543B2S3</accession>
<dbReference type="PANTHER" id="PTHR43156:SF2">
    <property type="entry name" value="STAGE II SPORULATION PROTEIN E"/>
    <property type="match status" value="1"/>
</dbReference>
<dbReference type="InterPro" id="IPR013767">
    <property type="entry name" value="PAS_fold"/>
</dbReference>
<dbReference type="InterPro" id="IPR029016">
    <property type="entry name" value="GAF-like_dom_sf"/>
</dbReference>
<dbReference type="AlphaFoldDB" id="A0A543B2S3"/>
<dbReference type="Proteomes" id="UP000317043">
    <property type="component" value="Unassembled WGS sequence"/>
</dbReference>
<dbReference type="InterPro" id="IPR003018">
    <property type="entry name" value="GAF"/>
</dbReference>
<dbReference type="Gene3D" id="3.30.450.40">
    <property type="match status" value="1"/>
</dbReference>
<protein>
    <submittedName>
        <fullName evidence="3">PAS domain S-box-containing protein</fullName>
    </submittedName>
</protein>
<keyword evidence="1" id="KW-0378">Hydrolase</keyword>
<dbReference type="GO" id="GO:0016791">
    <property type="term" value="F:phosphatase activity"/>
    <property type="evidence" value="ECO:0007669"/>
    <property type="project" value="TreeGrafter"/>
</dbReference>
<evidence type="ECO:0000313" key="4">
    <source>
        <dbReference type="Proteomes" id="UP000317043"/>
    </source>
</evidence>
<dbReference type="InterPro" id="IPR000014">
    <property type="entry name" value="PAS"/>
</dbReference>
<dbReference type="Gene3D" id="3.60.40.10">
    <property type="entry name" value="PPM-type phosphatase domain"/>
    <property type="match status" value="1"/>
</dbReference>
<dbReference type="SMART" id="SM00091">
    <property type="entry name" value="PAS"/>
    <property type="match status" value="2"/>
</dbReference>
<dbReference type="CDD" id="cd00130">
    <property type="entry name" value="PAS"/>
    <property type="match status" value="1"/>
</dbReference>
<dbReference type="SMART" id="SM00065">
    <property type="entry name" value="GAF"/>
    <property type="match status" value="1"/>
</dbReference>
<dbReference type="SUPFAM" id="SSF55785">
    <property type="entry name" value="PYP-like sensor domain (PAS domain)"/>
    <property type="match status" value="2"/>
</dbReference>
<comment type="caution">
    <text evidence="3">The sequence shown here is derived from an EMBL/GenBank/DDBJ whole genome shotgun (WGS) entry which is preliminary data.</text>
</comment>
<dbReference type="Pfam" id="PF08448">
    <property type="entry name" value="PAS_4"/>
    <property type="match status" value="1"/>
</dbReference>
<dbReference type="InterPro" id="IPR013656">
    <property type="entry name" value="PAS_4"/>
</dbReference>
<dbReference type="PROSITE" id="PS50112">
    <property type="entry name" value="PAS"/>
    <property type="match status" value="1"/>
</dbReference>
<dbReference type="NCBIfam" id="TIGR00229">
    <property type="entry name" value="sensory_box"/>
    <property type="match status" value="1"/>
</dbReference>
<gene>
    <name evidence="3" type="ORF">FB566_4738</name>
</gene>
<dbReference type="InterPro" id="IPR036457">
    <property type="entry name" value="PPM-type-like_dom_sf"/>
</dbReference>
<feature type="domain" description="PAS" evidence="2">
    <location>
        <begin position="18"/>
        <end position="79"/>
    </location>
</feature>
<keyword evidence="4" id="KW-1185">Reference proteome</keyword>
<dbReference type="InterPro" id="IPR001932">
    <property type="entry name" value="PPM-type_phosphatase-like_dom"/>
</dbReference>
<dbReference type="OrthoDB" id="5480569at2"/>
<dbReference type="Pfam" id="PF01590">
    <property type="entry name" value="GAF"/>
    <property type="match status" value="1"/>
</dbReference>
<dbReference type="SMART" id="SM00331">
    <property type="entry name" value="PP2C_SIG"/>
    <property type="match status" value="1"/>
</dbReference>
<sequence>MSRSFGAMFSGDLQVATIVVDADGRISYFGTAAEQLTGFSRSDVVGRDIQMLLSQPAAADEVDSKPSGRSEIHQIRRADGSTRTVITYRHPIPQPSGPPATLLLGIDVAESHETEVGLGLLNAFFQQAAFGLVILDTQLCYVAVNDALAQINHRPITEHLGLHLRDVVDSADMDAYEALLQKVLETGEPVVDLHISTHPTAAPGHPHILSVSWYRIVDASDRPMGLCGTVMDVTDREHTMLDAMRSRDRLNLLSEVGARMGSTLDFRETAQDLADLLVRDYCDLVTVDVVHDIIAGEQPSDHLEEDTLVSRIGGATREPSPEADQLLNVSNPRAASETSAFAQVLVTNQPQLILNPPDADNPALVETFERKAAADKLDMTSVIVAPLRAREVTLGALTCVRFGDRDPFDADDIVLLKEIASRAALSIDNSRLYRDEKQAALTLQLSLLPQRLPELSEAELTYRYQPNRINLRAGGDWFDTIVLPGRRIAMVVGDVAGHGIHSAAAMGHYRTAVRSLASIGLDPAMLLTRLNELAMEFSGDVTATCVYVLYDPVEHWCGIASAGHPPPILARPDEVPEAREVAGGPLLGALPGAEYQSTSIATPPGTRLLLYSDGVVESRTSGFDEGINQLVRHMRSHRPAGELCDLMMAESPSTEDDRTVLLAEFLGLNPRHRRGR</sequence>
<dbReference type="RefSeq" id="WP_142044206.1">
    <property type="nucleotide sequence ID" value="NZ_JBHTGS010000002.1"/>
</dbReference>
<dbReference type="SUPFAM" id="SSF55781">
    <property type="entry name" value="GAF domain-like"/>
    <property type="match status" value="1"/>
</dbReference>
<dbReference type="FunFam" id="3.30.450.40:FF:000035">
    <property type="entry name" value="PAS sensor protein"/>
    <property type="match status" value="1"/>
</dbReference>
<dbReference type="InParanoid" id="A0A543B2S3"/>
<dbReference type="PANTHER" id="PTHR43156">
    <property type="entry name" value="STAGE II SPORULATION PROTEIN E-RELATED"/>
    <property type="match status" value="1"/>
</dbReference>
<reference evidence="3 4" key="1">
    <citation type="submission" date="2019-06" db="EMBL/GenBank/DDBJ databases">
        <title>Sequencing the genomes of 1000 actinobacteria strains.</title>
        <authorList>
            <person name="Klenk H.-P."/>
        </authorList>
    </citation>
    <scope>NUCLEOTIDE SEQUENCE [LARGE SCALE GENOMIC DNA]</scope>
    <source>
        <strain evidence="3 4">DSM 45928</strain>
    </source>
</reference>
<dbReference type="Pfam" id="PF07228">
    <property type="entry name" value="SpoIIE"/>
    <property type="match status" value="1"/>
</dbReference>
<dbReference type="Pfam" id="PF00989">
    <property type="entry name" value="PAS"/>
    <property type="match status" value="1"/>
</dbReference>